<reference evidence="18 29" key="3">
    <citation type="journal article" date="2011" name="Virus Res.">
        <title>Complete genome sequence of virulent duck enteritis virus (DEV) strain 2085 and comparison with genome sequences of virulent and attenuated DEV strains.</title>
        <authorList>
            <person name="Wang J."/>
            <person name="Hoper D."/>
            <person name="Beer M."/>
            <person name="Osterrieder N."/>
        </authorList>
    </citation>
    <scope>NUCLEOTIDE SEQUENCE [LARGE SCALE GENOMIC DNA]</scope>
    <source>
        <strain evidence="18">2085</strain>
    </source>
</reference>
<evidence type="ECO:0000313" key="23">
    <source>
        <dbReference type="EMBL" id="AJG04931.1"/>
    </source>
</evidence>
<organism evidence="16">
    <name type="scientific">anatid alphaherpesvirus 1</name>
    <dbReference type="NCBI Taxonomy" id="104388"/>
    <lineage>
        <taxon>Viruses</taxon>
        <taxon>Duplodnaviria</taxon>
        <taxon>Heunggongvirae</taxon>
        <taxon>Peploviricota</taxon>
        <taxon>Herviviricetes</taxon>
        <taxon>Herpesvirales</taxon>
        <taxon>Orthoherpesviridae</taxon>
        <taxon>Alphaherpesvirinae</taxon>
        <taxon>Mardivirus</taxon>
        <taxon>Mardivirus anatidalpha1</taxon>
    </lineage>
</organism>
<dbReference type="EMBL" id="JQ673560">
    <property type="protein sequence ID" value="AGA17854.1"/>
    <property type="molecule type" value="Genomic_DNA"/>
</dbReference>
<feature type="region of interest" description="Disordered" evidence="13">
    <location>
        <begin position="213"/>
        <end position="236"/>
    </location>
</feature>
<keyword evidence="6" id="KW-0946">Virion</keyword>
<feature type="compositionally biased region" description="Basic and acidic residues" evidence="13">
    <location>
        <begin position="215"/>
        <end position="236"/>
    </location>
</feature>
<evidence type="ECO:0000313" key="28">
    <source>
        <dbReference type="Proteomes" id="UP000135812"/>
    </source>
</evidence>
<evidence type="ECO:0000259" key="15">
    <source>
        <dbReference type="Pfam" id="PF12524"/>
    </source>
</evidence>
<dbReference type="Proteomes" id="UP000180937">
    <property type="component" value="Segment"/>
</dbReference>
<dbReference type="GO" id="GO:0019064">
    <property type="term" value="P:fusion of virus membrane with host plasma membrane"/>
    <property type="evidence" value="ECO:0007669"/>
    <property type="project" value="UniProtKB-KW"/>
</dbReference>
<evidence type="ECO:0000256" key="5">
    <source>
        <dbReference type="ARBA" id="ARBA00022812"/>
    </source>
</evidence>
<reference evidence="25" key="8">
    <citation type="submission" date="2014-03" db="EMBL/GenBank/DDBJ databases">
        <title>Protective efficacy and genomic characteristics of a duck enteritis virus attenuated by serial passage in chick embryo fibroblast.</title>
        <authorList>
            <person name="Yang C."/>
            <person name="Li Q."/>
            <person name="Li J."/>
            <person name="Liu D."/>
            <person name="Li L."/>
            <person name="Li H."/>
            <person name="Xia Y."/>
            <person name="Yang H."/>
            <person name="Yu K."/>
        </authorList>
    </citation>
    <scope>NUCLEOTIDE SEQUENCE [LARGE SCALE GENOMIC DNA]</scope>
</reference>
<evidence type="ECO:0000256" key="3">
    <source>
        <dbReference type="ARBA" id="ARBA00022521"/>
    </source>
</evidence>
<evidence type="ECO:0000256" key="10">
    <source>
        <dbReference type="ARBA" id="ARBA00023157"/>
    </source>
</evidence>
<evidence type="ECO:0000313" key="27">
    <source>
        <dbReference type="Proteomes" id="UP000114267"/>
    </source>
</evidence>
<evidence type="ECO:0000313" key="20">
    <source>
        <dbReference type="EMBL" id="AGA17854.1"/>
    </source>
</evidence>
<evidence type="ECO:0000256" key="7">
    <source>
        <dbReference type="ARBA" id="ARBA00022870"/>
    </source>
</evidence>
<sequence length="236" mass="26222">MGSRWKAVLKTLVGIIRHRVIHVVRPVAEERNVPNLWCGTMGWTLHRLALVILVVMGFFEETSCSYPVIEGVMYAPDVLSILSRDCLRPGTSETSTYAAVPPKSTELLSGVFIRSHCPQIEVVLWYERPQRALWVNPNLAISGFLLDSEVAIGDDVGVKAFQKALNSAWGGKPSFSTAPVGTGCVNEGDPNDRTCHGNANMHRFKDPQASIRYAFDPDSRYGRRHDKSEPGHHGRR</sequence>
<evidence type="ECO:0000313" key="18">
    <source>
        <dbReference type="EMBL" id="AEN80124.1"/>
    </source>
</evidence>
<reference evidence="20 30" key="7">
    <citation type="journal article" date="2014" name="Virus Genes">
        <title>Comparative genomic sequence analysis between a standard challenge strain and a vaccine strain of duck enteritis virus in China.</title>
        <authorList>
            <person name="Yang C."/>
            <person name="Li Q."/>
            <person name="Li J."/>
            <person name="Zhang G."/>
            <person name="Li H."/>
            <person name="Xia Y."/>
            <person name="Yang H."/>
            <person name="Yu K."/>
        </authorList>
    </citation>
    <scope>NUCLEOTIDE SEQUENCE [LARGE SCALE GENOMIC DNA]</scope>
    <source>
        <strain evidence="20">CV</strain>
    </source>
</reference>
<dbReference type="Pfam" id="PF05259">
    <property type="entry name" value="Herpes_UL1"/>
    <property type="match status" value="1"/>
</dbReference>
<dbReference type="EMBL" id="JQ647509">
    <property type="protein sequence ID" value="AFC61883.1"/>
    <property type="molecule type" value="Genomic_DNA"/>
</dbReference>
<feature type="domain" description="Herpesvirus glycoprotein L N-terminal" evidence="14">
    <location>
        <begin position="70"/>
        <end position="148"/>
    </location>
</feature>
<reference evidence="21 26" key="5">
    <citation type="journal article" date="2013" name="Genome Announc.">
        <title>Complete genome sequence of an attenuated duck enteritis virus obtained by in vitro serial passage.</title>
        <authorList>
            <person name="Yang C."/>
            <person name="Li J."/>
            <person name="Li Q."/>
            <person name="Li H."/>
            <person name="Xia Y."/>
            <person name="Guo X."/>
            <person name="Yu K."/>
            <person name="Yang H."/>
        </authorList>
    </citation>
    <scope>NUCLEOTIDE SEQUENCE [LARGE SCALE GENOMIC DNA]</scope>
    <source>
        <strain evidence="21">K</strain>
    </source>
</reference>
<keyword evidence="3" id="KW-1169">Fusion of virus membrane with host cell membrane</keyword>
<evidence type="ECO:0000313" key="22">
    <source>
        <dbReference type="EMBL" id="AGW24852.1"/>
    </source>
</evidence>
<dbReference type="InterPro" id="IPR034708">
    <property type="entry name" value="HSV_GL_alphagamma"/>
</dbReference>
<evidence type="ECO:0000313" key="30">
    <source>
        <dbReference type="Proteomes" id="UP000180937"/>
    </source>
</evidence>
<evidence type="ECO:0000256" key="13">
    <source>
        <dbReference type="SAM" id="MobiDB-lite"/>
    </source>
</evidence>
<dbReference type="HAMAP" id="MF_04034">
    <property type="entry name" value="HSV_GL_alphagamma"/>
    <property type="match status" value="1"/>
</dbReference>
<dbReference type="Pfam" id="PF12524">
    <property type="entry name" value="GlyL_C"/>
    <property type="match status" value="1"/>
</dbReference>
<protein>
    <submittedName>
        <fullName evidence="17 19">Glycoprotein L</fullName>
    </submittedName>
    <submittedName>
        <fullName evidence="18">UL1</fullName>
    </submittedName>
    <submittedName>
        <fullName evidence="16">Viron glycoprotein L</fullName>
    </submittedName>
</protein>
<keyword evidence="9" id="KW-0472">Membrane</keyword>
<evidence type="ECO:0000256" key="11">
    <source>
        <dbReference type="ARBA" id="ARBA00023180"/>
    </source>
</evidence>
<name>A3RMA5_9ALPH</name>
<dbReference type="InterPro" id="IPR022200">
    <property type="entry name" value="Herpes_gL_C"/>
</dbReference>
<dbReference type="Proteomes" id="UP000135812">
    <property type="component" value="Genome"/>
</dbReference>
<keyword evidence="11" id="KW-0325">Glycoprotein</keyword>
<keyword evidence="1" id="KW-1168">Fusion of virus membrane with host membrane</keyword>
<gene>
    <name evidence="16" type="primary">ul1</name>
    <name evidence="20" type="synonym">DEVCV64</name>
    <name evidence="21" type="synonym">ORF62</name>
    <name evidence="23" type="synonym">ORF64</name>
    <name evidence="17" type="synonym">UL1</name>
</gene>
<evidence type="ECO:0000313" key="24">
    <source>
        <dbReference type="EMBL" id="QCA48063.1"/>
    </source>
</evidence>
<dbReference type="GO" id="GO:0046718">
    <property type="term" value="P:symbiont entry into host cell"/>
    <property type="evidence" value="ECO:0007669"/>
    <property type="project" value="UniProtKB-KW"/>
</dbReference>
<evidence type="ECO:0000256" key="6">
    <source>
        <dbReference type="ARBA" id="ARBA00022844"/>
    </source>
</evidence>
<dbReference type="Proteomes" id="UP000168285">
    <property type="component" value="Segment"/>
</dbReference>
<evidence type="ECO:0000256" key="12">
    <source>
        <dbReference type="ARBA" id="ARBA00023296"/>
    </source>
</evidence>
<evidence type="ECO:0000259" key="14">
    <source>
        <dbReference type="Pfam" id="PF05259"/>
    </source>
</evidence>
<evidence type="ECO:0000256" key="8">
    <source>
        <dbReference type="ARBA" id="ARBA00022879"/>
    </source>
</evidence>
<accession>A3RMA5</accession>
<dbReference type="Gene3D" id="3.30.390.170">
    <property type="match status" value="1"/>
</dbReference>
<keyword evidence="5" id="KW-1040">Host Golgi apparatus</keyword>
<feature type="domain" description="Herpesvirus glycoprotein L C-terminal" evidence="15">
    <location>
        <begin position="175"/>
        <end position="235"/>
    </location>
</feature>
<evidence type="ECO:0000313" key="25">
    <source>
        <dbReference type="Proteomes" id="UP000098628"/>
    </source>
</evidence>
<evidence type="ECO:0000256" key="2">
    <source>
        <dbReference type="ARBA" id="ARBA00022511"/>
    </source>
</evidence>
<reference evidence="17" key="1">
    <citation type="submission" date="2007-10" db="EMBL/GenBank/DDBJ databases">
        <title>Discovery and functional identification of novel Duck enteritis virus UL1 gene.</title>
        <authorList>
            <person name="Cheng A.C."/>
            <person name="Wang M.S."/>
            <person name="Zhu D.K."/>
            <person name="Guo Y.F."/>
            <person name="Jia R.Y."/>
            <person name="Luo Q.H."/>
        </authorList>
    </citation>
    <scope>NUCLEOTIDE SEQUENCE</scope>
    <source>
        <strain evidence="17">CHv</strain>
    </source>
</reference>
<dbReference type="Proteomes" id="UP000098628">
    <property type="component" value="Genome"/>
</dbReference>
<dbReference type="EMBL" id="KF487736">
    <property type="protein sequence ID" value="AGS78722.1"/>
    <property type="molecule type" value="Genomic_DNA"/>
</dbReference>
<keyword evidence="29" id="KW-1185">Reference proteome</keyword>
<dbReference type="GeneID" id="80532520"/>
<evidence type="ECO:0000313" key="29">
    <source>
        <dbReference type="Proteomes" id="UP000168285"/>
    </source>
</evidence>
<reference evidence="19 28" key="4">
    <citation type="journal article" date="2012" name="J. Virol.">
        <title>Complete genomic sequence of chinese virulent duck enteritis virus.</title>
        <authorList>
            <person name="Wu Y."/>
            <person name="Cheng A."/>
            <person name="Wang M."/>
            <person name="Yang Q."/>
            <person name="Zhu D."/>
            <person name="Jia R."/>
            <person name="Chen S."/>
            <person name="Zhou Y."/>
            <person name="Wang X."/>
            <person name="Chen X."/>
        </authorList>
    </citation>
    <scope>NUCLEOTIDE SEQUENCE [LARGE SCALE GENOMIC DNA]</scope>
    <source>
        <strain evidence="19">CHv</strain>
    </source>
</reference>
<evidence type="ECO:0000313" key="17">
    <source>
        <dbReference type="EMBL" id="ABY73928.1"/>
    </source>
</evidence>
<evidence type="ECO:0000256" key="1">
    <source>
        <dbReference type="ARBA" id="ARBA00022506"/>
    </source>
</evidence>
<dbReference type="EMBL" id="EU195106">
    <property type="protein sequence ID" value="ABY73928.1"/>
    <property type="molecule type" value="Genomic_DNA"/>
</dbReference>
<dbReference type="GO" id="GO:0019031">
    <property type="term" value="C:viral envelope"/>
    <property type="evidence" value="ECO:0007669"/>
    <property type="project" value="UniProtKB-KW"/>
</dbReference>
<dbReference type="Proteomes" id="UP000114267">
    <property type="component" value="Segment"/>
</dbReference>
<dbReference type="EMBL" id="EF449516">
    <property type="protein sequence ID" value="ABN80459.1"/>
    <property type="molecule type" value="Genomic_DNA"/>
</dbReference>
<keyword evidence="7" id="KW-1043">Host membrane</keyword>
<evidence type="ECO:0000313" key="16">
    <source>
        <dbReference type="EMBL" id="ABN80459.1"/>
    </source>
</evidence>
<reference evidence="22 27" key="6">
    <citation type="submission" date="2013-06" db="EMBL/GenBank/DDBJ databases">
        <authorList>
            <person name="Zou Z."/>
            <person name="Hu Y."/>
        </authorList>
    </citation>
    <scope>NUCLEOTIDE SEQUENCE [LARGE SCALE GENOMIC DNA]</scope>
    <source>
        <strain evidence="22">C-KCE</strain>
    </source>
</reference>
<keyword evidence="8 17" id="KW-0261">Viral envelope protein</keyword>
<keyword evidence="12" id="KW-1160">Virus entry into host cell</keyword>
<evidence type="ECO:0000313" key="21">
    <source>
        <dbReference type="EMBL" id="AGS78722.1"/>
    </source>
</evidence>
<keyword evidence="4" id="KW-1162">Viral penetration into host cytoplasm</keyword>
<evidence type="ECO:0000256" key="9">
    <source>
        <dbReference type="ARBA" id="ARBA00023136"/>
    </source>
</evidence>
<keyword evidence="2" id="KW-1032">Host cell membrane</keyword>
<dbReference type="InterPro" id="IPR038311">
    <property type="entry name" value="Herpes_gL_N_sf"/>
</dbReference>
<dbReference type="RefSeq" id="YP_010795377.1">
    <property type="nucleotide sequence ID" value="NC_075687.1"/>
</dbReference>
<dbReference type="EMBL" id="JF999965">
    <property type="protein sequence ID" value="AEN80124.1"/>
    <property type="molecule type" value="Genomic_DNA"/>
</dbReference>
<evidence type="ECO:0000256" key="4">
    <source>
        <dbReference type="ARBA" id="ARBA00022595"/>
    </source>
</evidence>
<dbReference type="EMBL" id="MH778926">
    <property type="protein sequence ID" value="QCA48063.1"/>
    <property type="molecule type" value="Genomic_DNA"/>
</dbReference>
<evidence type="ECO:0000313" key="19">
    <source>
        <dbReference type="EMBL" id="AFC61883.1"/>
    </source>
</evidence>
<evidence type="ECO:0000313" key="26">
    <source>
        <dbReference type="Proteomes" id="UP000112239"/>
    </source>
</evidence>
<reference evidence="24" key="10">
    <citation type="submission" date="2018-08" db="EMBL/GenBank/DDBJ databases">
        <authorList>
            <person name="Liu R.C."/>
            <person name="Huang Y."/>
        </authorList>
    </citation>
    <scope>NUCLEOTIDE SEQUENCE</scope>
    <source>
        <strain evidence="24">FJ47</strain>
    </source>
</reference>
<dbReference type="Proteomes" id="UP000112239">
    <property type="component" value="Segment"/>
</dbReference>
<dbReference type="EMBL" id="KF263690">
    <property type="protein sequence ID" value="AGW24852.1"/>
    <property type="molecule type" value="Genomic_DNA"/>
</dbReference>
<reference evidence="16" key="2">
    <citation type="journal article" date="2009" name="Genet. Mol. Biol.">
        <title>Comparative analysis of the genes UL1 through UL7 of the duck enteritis virus and other herpesviruses of the subfamily Alphaherpesvirinae.</title>
        <authorList>
            <person name="Li H."/>
            <person name="Liu S."/>
            <person name="Han Z."/>
            <person name="Shao Y."/>
            <person name="Chen S."/>
            <person name="Kong X."/>
        </authorList>
    </citation>
    <scope>NUCLEOTIDE SEQUENCE</scope>
    <source>
        <strain evidence="16">Chinese commercial DEV vaccine</strain>
    </source>
</reference>
<dbReference type="InterPro" id="IPR007923">
    <property type="entry name" value="Herpes_gL_N"/>
</dbReference>
<reference evidence="23" key="9">
    <citation type="journal article" date="2015" name="Arch. Virol.">
        <title>Biological properties of a duck enteritis virus attenuated via serial passaging in chick embryo fibroblasts.</title>
        <authorList>
            <person name="Yang C."/>
            <person name="Li J."/>
            <person name="Li Q."/>
            <person name="Li L."/>
            <person name="Sun M."/>
            <person name="Li H."/>
            <person name="Xia Y."/>
            <person name="Yang H."/>
            <person name="Yu K."/>
        </authorList>
    </citation>
    <scope>NUCLEOTIDE SEQUENCE</scope>
    <source>
        <strain evidence="23">CV p80</strain>
    </source>
</reference>
<dbReference type="EMBL" id="KJ549663">
    <property type="protein sequence ID" value="AJG04931.1"/>
    <property type="molecule type" value="Genomic_DNA"/>
</dbReference>
<keyword evidence="10" id="KW-1015">Disulfide bond</keyword>
<proteinExistence type="inferred from homology"/>
<dbReference type="PROSITE" id="PS52024">
    <property type="entry name" value="GL_AHV"/>
    <property type="match status" value="1"/>
</dbReference>